<feature type="region of interest" description="Disordered" evidence="1">
    <location>
        <begin position="128"/>
        <end position="234"/>
    </location>
</feature>
<name>A0A836BVL4_9CHLO</name>
<reference evidence="2" key="1">
    <citation type="journal article" date="2020" name="bioRxiv">
        <title>Comparative genomics of Chlamydomonas.</title>
        <authorList>
            <person name="Craig R.J."/>
            <person name="Hasan A.R."/>
            <person name="Ness R.W."/>
            <person name="Keightley P.D."/>
        </authorList>
    </citation>
    <scope>NUCLEOTIDE SEQUENCE</scope>
    <source>
        <strain evidence="2">CCAP 11/70</strain>
    </source>
</reference>
<comment type="caution">
    <text evidence="2">The sequence shown here is derived from an EMBL/GenBank/DDBJ whole genome shotgun (WGS) entry which is preliminary data.</text>
</comment>
<feature type="compositionally biased region" description="Gly residues" evidence="1">
    <location>
        <begin position="750"/>
        <end position="773"/>
    </location>
</feature>
<proteinExistence type="predicted"/>
<feature type="region of interest" description="Disordered" evidence="1">
    <location>
        <begin position="604"/>
        <end position="625"/>
    </location>
</feature>
<sequence>MQRLTGKTAQAGPTDRDGGPHVQGQLLLARKAELEDLGARVEALASSLDATRTEARRSEEAREQTEMLLLERLIAVEGSLANGRAIRSAWAEQQDIRQLQRRLRALSSQVSSALGWLGVPAPGLGGARGAGSGLGGSALSGSEEERGSGSGSGASSPGESEGEVGLQVARAAGHGGRGKGASSGRAAKARSSDQREGGKEEQQEDGAARAGGAGRWRASGASGGGLKGGAPAAGSVAPVAGPVDLPPALQAAVERAASAAVAAAMGEWQAAAAARRLSDDARLEGVAFELQGLRAAHQAAAAPLASLAGLWPRLEHALHALRLSSTGHGQAPGAGADNPSATLGGSSAPGPRAVSLGAPGSSSGPTSAPPLGSALAMQDPSQRSSPAGGGAAAAVQGPSVPLPLGNPEEPCREPGPSATAHGALGPAMAPALEEACRAVAEASGLFAELRSALARAPGPAAAEHAPSTRASEPPSLMAPGRQDALQEGLTLADAHGALVPAPALPLPAGAGGRDPPPVLPALPPLPLASSRHVNGPVAIPTTAAPAPVRGASASTGGFSAQAGPWNAAPSAGPFRGAVSSPGGTVVSSALSVVSLAELGLMAPGRGQGPVPQPAAHPGPCPTTSASALGATAAAAVSAPQTLQPLAAGGPGTATAAAMAAEGPVRAPQAGPSGTGPTHSAPGAGPGSSAMARLQSGSGPDAATTGLRPLALGAALATQLDAALQGLCSSADLLQRGTAAAAEAWARRTGDGGSAGGAGPSRGSAGGAGRGGETAGTAAAAAGAQAVTVAGDRTRAEISLGGASGLVAGRSQTLESLSSRPQLAPEPLEVPPQPSSPPPASYDSFLSPKSARTISAQKRRRQDSSPTRRPAPFRGRGNGDGAAAGPAAGVTAPSGEPQQQRVEDDDDSRWGWLSDDEESPGALAQQLRGLQLQSPTGGGVAPPRPLQLAAGHSVQEAGGASGREPSAQDLRSGWKHRGRQRGGGSGTCDRWCVEQPANSVQAASEPVPVALASGQPAPCLCCKRDSARRGQGHQHQP</sequence>
<feature type="compositionally biased region" description="Pro residues" evidence="1">
    <location>
        <begin position="827"/>
        <end position="839"/>
    </location>
</feature>
<feature type="compositionally biased region" description="Low complexity" evidence="1">
    <location>
        <begin position="353"/>
        <end position="399"/>
    </location>
</feature>
<dbReference type="AlphaFoldDB" id="A0A836BVL4"/>
<dbReference type="Proteomes" id="UP000612055">
    <property type="component" value="Unassembled WGS sequence"/>
</dbReference>
<gene>
    <name evidence="2" type="ORF">HYH03_010979</name>
</gene>
<feature type="compositionally biased region" description="Low complexity" evidence="1">
    <location>
        <begin position="920"/>
        <end position="932"/>
    </location>
</feature>
<feature type="region of interest" description="Disordered" evidence="1">
    <location>
        <begin position="325"/>
        <end position="422"/>
    </location>
</feature>
<feature type="region of interest" description="Disordered" evidence="1">
    <location>
        <begin position="1"/>
        <end position="23"/>
    </location>
</feature>
<organism evidence="2 3">
    <name type="scientific">Edaphochlamys debaryana</name>
    <dbReference type="NCBI Taxonomy" id="47281"/>
    <lineage>
        <taxon>Eukaryota</taxon>
        <taxon>Viridiplantae</taxon>
        <taxon>Chlorophyta</taxon>
        <taxon>core chlorophytes</taxon>
        <taxon>Chlorophyceae</taxon>
        <taxon>CS clade</taxon>
        <taxon>Chlamydomonadales</taxon>
        <taxon>Chlamydomonadales incertae sedis</taxon>
        <taxon>Edaphochlamys</taxon>
    </lineage>
</organism>
<feature type="region of interest" description="Disordered" evidence="1">
    <location>
        <begin position="810"/>
        <end position="989"/>
    </location>
</feature>
<keyword evidence="3" id="KW-1185">Reference proteome</keyword>
<dbReference type="EMBL" id="JAEHOE010000060">
    <property type="protein sequence ID" value="KAG2490585.1"/>
    <property type="molecule type" value="Genomic_DNA"/>
</dbReference>
<dbReference type="OrthoDB" id="553265at2759"/>
<protein>
    <submittedName>
        <fullName evidence="2">Uncharacterized protein</fullName>
    </submittedName>
</protein>
<accession>A0A836BVL4</accession>
<feature type="compositionally biased region" description="Pro residues" evidence="1">
    <location>
        <begin position="610"/>
        <end position="620"/>
    </location>
</feature>
<evidence type="ECO:0000313" key="3">
    <source>
        <dbReference type="Proteomes" id="UP000612055"/>
    </source>
</evidence>
<feature type="compositionally biased region" description="Low complexity" evidence="1">
    <location>
        <begin position="882"/>
        <end position="891"/>
    </location>
</feature>
<feature type="compositionally biased region" description="Low complexity" evidence="1">
    <location>
        <begin position="674"/>
        <end position="689"/>
    </location>
</feature>
<feature type="region of interest" description="Disordered" evidence="1">
    <location>
        <begin position="647"/>
        <end position="701"/>
    </location>
</feature>
<feature type="region of interest" description="Disordered" evidence="1">
    <location>
        <begin position="457"/>
        <end position="482"/>
    </location>
</feature>
<evidence type="ECO:0000256" key="1">
    <source>
        <dbReference type="SAM" id="MobiDB-lite"/>
    </source>
</evidence>
<feature type="region of interest" description="Disordered" evidence="1">
    <location>
        <begin position="747"/>
        <end position="774"/>
    </location>
</feature>
<feature type="compositionally biased region" description="Low complexity" evidence="1">
    <location>
        <begin position="652"/>
        <end position="663"/>
    </location>
</feature>
<feature type="compositionally biased region" description="Basic and acidic residues" evidence="1">
    <location>
        <begin position="190"/>
        <end position="201"/>
    </location>
</feature>
<evidence type="ECO:0000313" key="2">
    <source>
        <dbReference type="EMBL" id="KAG2490585.1"/>
    </source>
</evidence>
<feature type="compositionally biased region" description="Low complexity" evidence="1">
    <location>
        <begin position="153"/>
        <end position="172"/>
    </location>
</feature>
<feature type="compositionally biased region" description="Polar residues" evidence="1">
    <location>
        <begin position="810"/>
        <end position="819"/>
    </location>
</feature>
<feature type="compositionally biased region" description="Gly residues" evidence="1">
    <location>
        <begin position="128"/>
        <end position="138"/>
    </location>
</feature>